<dbReference type="SUPFAM" id="SSF51735">
    <property type="entry name" value="NAD(P)-binding Rossmann-fold domains"/>
    <property type="match status" value="1"/>
</dbReference>
<evidence type="ECO:0000259" key="2">
    <source>
        <dbReference type="Pfam" id="PF10728"/>
    </source>
</evidence>
<feature type="domain" description="Putative oxidoreductase/dehydrogenase Rossmann-like" evidence="1">
    <location>
        <begin position="2"/>
        <end position="115"/>
    </location>
</feature>
<gene>
    <name evidence="3" type="ORF">KDK92_11285</name>
</gene>
<reference evidence="3" key="2">
    <citation type="submission" date="2021-04" db="EMBL/GenBank/DDBJ databases">
        <authorList>
            <person name="Dong X."/>
        </authorList>
    </citation>
    <scope>NUCLEOTIDE SEQUENCE</scope>
    <source>
        <strain evidence="3">ZWT</strain>
    </source>
</reference>
<dbReference type="InterPro" id="IPR037108">
    <property type="entry name" value="TM1727-like_C_sf"/>
</dbReference>
<dbReference type="SUPFAM" id="SSF48179">
    <property type="entry name" value="6-phosphogluconate dehydrogenase C-terminal domain-like"/>
    <property type="match status" value="1"/>
</dbReference>
<dbReference type="AlphaFoldDB" id="A0A9J6P0Z5"/>
<accession>A0A9J6P0Z5</accession>
<organism evidence="3 4">
    <name type="scientific">Oceanirhabdus seepicola</name>
    <dbReference type="NCBI Taxonomy" id="2828781"/>
    <lineage>
        <taxon>Bacteria</taxon>
        <taxon>Bacillati</taxon>
        <taxon>Bacillota</taxon>
        <taxon>Clostridia</taxon>
        <taxon>Eubacteriales</taxon>
        <taxon>Clostridiaceae</taxon>
        <taxon>Oceanirhabdus</taxon>
    </lineage>
</organism>
<sequence length="281" mass="31531">MKISFVGAGKVGFTLGKYFKLNGLHIEGFFSNNPESAMDASDFIGCSYFLSLDELVKNSEIIFITTNDDNIIEVWKKLKHLNIEGKIICHCSGSLSSEIFYDINNSGAYQYSIHPMYPFKDKYNSYKNFKTAYFSIEGHPKHFHYLKGLIESLGNNVLGISKESKGEYHLANVMVSNLVLSLINIGVNTLSNCGVDSETALNAMAPLIKSNVDNILSQSFEDAITGPVVRGDVNTLNKHIESIRSEYDELYKTLSLNLLKISKTKNSEKDYSDIERFLENI</sequence>
<dbReference type="PANTHER" id="PTHR40459">
    <property type="entry name" value="CONSERVED HYPOTHETICAL ALANINE AND LEUCINE RICH PROTEIN"/>
    <property type="match status" value="1"/>
</dbReference>
<keyword evidence="4" id="KW-1185">Reference proteome</keyword>
<dbReference type="PANTHER" id="PTHR40459:SF1">
    <property type="entry name" value="CONSERVED HYPOTHETICAL ALANINE AND LEUCINE RICH PROTEIN"/>
    <property type="match status" value="1"/>
</dbReference>
<reference evidence="3" key="1">
    <citation type="journal article" date="2021" name="mSystems">
        <title>Bacteria and Archaea Synergistically Convert Glycine Betaine to Biogenic Methane in the Formosa Cold Seep of the South China Sea.</title>
        <authorList>
            <person name="Li L."/>
            <person name="Zhang W."/>
            <person name="Zhang S."/>
            <person name="Song L."/>
            <person name="Sun Q."/>
            <person name="Zhang H."/>
            <person name="Xiang H."/>
            <person name="Dong X."/>
        </authorList>
    </citation>
    <scope>NUCLEOTIDE SEQUENCE</scope>
    <source>
        <strain evidence="3">ZWT</strain>
    </source>
</reference>
<name>A0A9J6P0Z5_9CLOT</name>
<feature type="domain" description="DUF2520" evidence="2">
    <location>
        <begin position="133"/>
        <end position="256"/>
    </location>
</feature>
<dbReference type="Pfam" id="PF10728">
    <property type="entry name" value="DUF2520"/>
    <property type="match status" value="1"/>
</dbReference>
<proteinExistence type="predicted"/>
<dbReference type="InterPro" id="IPR008927">
    <property type="entry name" value="6-PGluconate_DH-like_C_sf"/>
</dbReference>
<dbReference type="Pfam" id="PF10727">
    <property type="entry name" value="Rossmann-like"/>
    <property type="match status" value="1"/>
</dbReference>
<evidence type="ECO:0000313" key="4">
    <source>
        <dbReference type="Proteomes" id="UP001056429"/>
    </source>
</evidence>
<dbReference type="EMBL" id="JAGSOJ010000002">
    <property type="protein sequence ID" value="MCM1990319.1"/>
    <property type="molecule type" value="Genomic_DNA"/>
</dbReference>
<dbReference type="InterPro" id="IPR018931">
    <property type="entry name" value="DUF2520"/>
</dbReference>
<dbReference type="InterPro" id="IPR019665">
    <property type="entry name" value="OxRdtase/DH_put_Rossmann_dom"/>
</dbReference>
<comment type="caution">
    <text evidence="3">The sequence shown here is derived from an EMBL/GenBank/DDBJ whole genome shotgun (WGS) entry which is preliminary data.</text>
</comment>
<evidence type="ECO:0000259" key="1">
    <source>
        <dbReference type="Pfam" id="PF10727"/>
    </source>
</evidence>
<dbReference type="InterPro" id="IPR036291">
    <property type="entry name" value="NAD(P)-bd_dom_sf"/>
</dbReference>
<dbReference type="Proteomes" id="UP001056429">
    <property type="component" value="Unassembled WGS sequence"/>
</dbReference>
<evidence type="ECO:0000313" key="3">
    <source>
        <dbReference type="EMBL" id="MCM1990319.1"/>
    </source>
</evidence>
<dbReference type="Gene3D" id="3.40.50.720">
    <property type="entry name" value="NAD(P)-binding Rossmann-like Domain"/>
    <property type="match status" value="1"/>
</dbReference>
<dbReference type="Gene3D" id="1.10.1040.20">
    <property type="entry name" value="ProC-like, C-terminal domain"/>
    <property type="match status" value="1"/>
</dbReference>
<protein>
    <submittedName>
        <fullName evidence="3">DUF2520 domain-containing protein</fullName>
    </submittedName>
</protein>